<evidence type="ECO:0000313" key="2">
    <source>
        <dbReference type="EMBL" id="PFX25864.1"/>
    </source>
</evidence>
<evidence type="ECO:0000259" key="1">
    <source>
        <dbReference type="PROSITE" id="PS50017"/>
    </source>
</evidence>
<dbReference type="Proteomes" id="UP000225706">
    <property type="component" value="Unassembled WGS sequence"/>
</dbReference>
<dbReference type="EMBL" id="LSMT01000140">
    <property type="protein sequence ID" value="PFX25864.1"/>
    <property type="molecule type" value="Genomic_DNA"/>
</dbReference>
<feature type="domain" description="Death" evidence="1">
    <location>
        <begin position="127"/>
        <end position="187"/>
    </location>
</feature>
<dbReference type="PROSITE" id="PS50017">
    <property type="entry name" value="DEATH_DOMAIN"/>
    <property type="match status" value="1"/>
</dbReference>
<dbReference type="SUPFAM" id="SSF47986">
    <property type="entry name" value="DEATH domain"/>
    <property type="match status" value="1"/>
</dbReference>
<feature type="non-terminal residue" evidence="2">
    <location>
        <position position="1"/>
    </location>
</feature>
<organism evidence="2 3">
    <name type="scientific">Stylophora pistillata</name>
    <name type="common">Smooth cauliflower coral</name>
    <dbReference type="NCBI Taxonomy" id="50429"/>
    <lineage>
        <taxon>Eukaryota</taxon>
        <taxon>Metazoa</taxon>
        <taxon>Cnidaria</taxon>
        <taxon>Anthozoa</taxon>
        <taxon>Hexacorallia</taxon>
        <taxon>Scleractinia</taxon>
        <taxon>Astrocoeniina</taxon>
        <taxon>Pocilloporidae</taxon>
        <taxon>Stylophora</taxon>
    </lineage>
</organism>
<reference evidence="3" key="1">
    <citation type="journal article" date="2017" name="bioRxiv">
        <title>Comparative analysis of the genomes of Stylophora pistillata and Acropora digitifera provides evidence for extensive differences between species of corals.</title>
        <authorList>
            <person name="Voolstra C.R."/>
            <person name="Li Y."/>
            <person name="Liew Y.J."/>
            <person name="Baumgarten S."/>
            <person name="Zoccola D."/>
            <person name="Flot J.-F."/>
            <person name="Tambutte S."/>
            <person name="Allemand D."/>
            <person name="Aranda M."/>
        </authorList>
    </citation>
    <scope>NUCLEOTIDE SEQUENCE [LARGE SCALE GENOMIC DNA]</scope>
</reference>
<keyword evidence="3" id="KW-1185">Reference proteome</keyword>
<dbReference type="OrthoDB" id="5984674at2759"/>
<dbReference type="GO" id="GO:0007165">
    <property type="term" value="P:signal transduction"/>
    <property type="evidence" value="ECO:0007669"/>
    <property type="project" value="InterPro"/>
</dbReference>
<dbReference type="InterPro" id="IPR000488">
    <property type="entry name" value="Death_dom"/>
</dbReference>
<gene>
    <name evidence="2" type="ORF">AWC38_SpisGene9465</name>
</gene>
<dbReference type="AlphaFoldDB" id="A0A2B4S593"/>
<comment type="caution">
    <text evidence="2">The sequence shown here is derived from an EMBL/GenBank/DDBJ whole genome shotgun (WGS) entry which is preliminary data.</text>
</comment>
<dbReference type="Gene3D" id="1.10.533.10">
    <property type="entry name" value="Death Domain, Fas"/>
    <property type="match status" value="1"/>
</dbReference>
<dbReference type="InterPro" id="IPR011029">
    <property type="entry name" value="DEATH-like_dom_sf"/>
</dbReference>
<sequence length="187" mass="21095">VSCGNYSDKHLSIDEGNEDEVLSVPTEVLDDSLWSRSNGCKDVVRQLEEKLSLDRAALRDPDPDVKKLIRYMARKANIKGRYDVIKELRSIVPSGTTAPLLRESLQVGKMPFSQRRELTIALSGVQEWKIFAEKLGLKPTEIRFLDQRTLNPVEAALNYVVQRCQITVGDLYVILNDSELPVIADLL</sequence>
<proteinExistence type="predicted"/>
<name>A0A2B4S593_STYPI</name>
<dbReference type="Pfam" id="PF00531">
    <property type="entry name" value="Death"/>
    <property type="match status" value="1"/>
</dbReference>
<protein>
    <recommendedName>
        <fullName evidence="1">Death domain-containing protein</fullName>
    </recommendedName>
</protein>
<evidence type="ECO:0000313" key="3">
    <source>
        <dbReference type="Proteomes" id="UP000225706"/>
    </source>
</evidence>
<accession>A0A2B4S593</accession>